<dbReference type="EMBL" id="MNQH01000012">
    <property type="protein sequence ID" value="OKY95322.1"/>
    <property type="molecule type" value="Genomic_DNA"/>
</dbReference>
<name>A0A1Q6F9F6_9BACT</name>
<dbReference type="RefSeq" id="WP_004328099.1">
    <property type="nucleotide sequence ID" value="NZ_BAAFKT010000010.1"/>
</dbReference>
<dbReference type="GeneID" id="92757659"/>
<feature type="domain" description="pEK499-p136 HEPN" evidence="1">
    <location>
        <begin position="1"/>
        <end position="146"/>
    </location>
</feature>
<dbReference type="Pfam" id="PF18736">
    <property type="entry name" value="pEK499_p136"/>
    <property type="match status" value="1"/>
</dbReference>
<dbReference type="Proteomes" id="UP000187417">
    <property type="component" value="Unassembled WGS sequence"/>
</dbReference>
<accession>A0A1Q6F9F6</accession>
<evidence type="ECO:0000313" key="2">
    <source>
        <dbReference type="EMBL" id="OKY95322.1"/>
    </source>
</evidence>
<sequence length="152" mass="17530">MEYKNIFEIEFIQRTQEIVNGYQIPFENTLFINACVGLLIIPQQSLFNHLPTEVVSADKWGIADTDISCIKEPNKSVKNVARHIRNAIAHDGIRFGSDNGKDITHIKITDWKDERHKTETFKAVIEVTKFKTFVWAFAQFALTQQSLFKSQN</sequence>
<reference evidence="2 3" key="1">
    <citation type="journal article" date="2016" name="Nat. Biotechnol.">
        <title>Measurement of bacterial replication rates in microbial communities.</title>
        <authorList>
            <person name="Brown C.T."/>
            <person name="Olm M.R."/>
            <person name="Thomas B.C."/>
            <person name="Banfield J.F."/>
        </authorList>
    </citation>
    <scope>NUCLEOTIDE SEQUENCE [LARGE SCALE GENOMIC DNA]</scope>
    <source>
        <strain evidence="2">CAG:67_53_122</strain>
    </source>
</reference>
<dbReference type="InterPro" id="IPR041318">
    <property type="entry name" value="pEK499_p136"/>
</dbReference>
<dbReference type="AlphaFoldDB" id="A0A1Q6F9F6"/>
<evidence type="ECO:0000313" key="3">
    <source>
        <dbReference type="Proteomes" id="UP000187417"/>
    </source>
</evidence>
<evidence type="ECO:0000259" key="1">
    <source>
        <dbReference type="Pfam" id="PF18736"/>
    </source>
</evidence>
<proteinExistence type="predicted"/>
<protein>
    <recommendedName>
        <fullName evidence="1">pEK499-p136 HEPN domain-containing protein</fullName>
    </recommendedName>
</protein>
<gene>
    <name evidence="2" type="ORF">BHV66_04160</name>
</gene>
<comment type="caution">
    <text evidence="2">The sequence shown here is derived from an EMBL/GenBank/DDBJ whole genome shotgun (WGS) entry which is preliminary data.</text>
</comment>
<organism evidence="2 3">
    <name type="scientific">Alistipes putredinis</name>
    <dbReference type="NCBI Taxonomy" id="28117"/>
    <lineage>
        <taxon>Bacteria</taxon>
        <taxon>Pseudomonadati</taxon>
        <taxon>Bacteroidota</taxon>
        <taxon>Bacteroidia</taxon>
        <taxon>Bacteroidales</taxon>
        <taxon>Rikenellaceae</taxon>
        <taxon>Alistipes</taxon>
    </lineage>
</organism>